<organism evidence="1 2">
    <name type="scientific">Chara braunii</name>
    <name type="common">Braun's stonewort</name>
    <dbReference type="NCBI Taxonomy" id="69332"/>
    <lineage>
        <taxon>Eukaryota</taxon>
        <taxon>Viridiplantae</taxon>
        <taxon>Streptophyta</taxon>
        <taxon>Charophyceae</taxon>
        <taxon>Charales</taxon>
        <taxon>Characeae</taxon>
        <taxon>Chara</taxon>
    </lineage>
</organism>
<dbReference type="Gramene" id="GBG83647">
    <property type="protein sequence ID" value="GBG83647"/>
    <property type="gene ID" value="CBR_g37449"/>
</dbReference>
<dbReference type="Proteomes" id="UP000265515">
    <property type="component" value="Unassembled WGS sequence"/>
</dbReference>
<protein>
    <submittedName>
        <fullName evidence="1">Uncharacterized protein</fullName>
    </submittedName>
</protein>
<comment type="caution">
    <text evidence="1">The sequence shown here is derived from an EMBL/GenBank/DDBJ whole genome shotgun (WGS) entry which is preliminary data.</text>
</comment>
<reference evidence="1 2" key="1">
    <citation type="journal article" date="2018" name="Cell">
        <title>The Chara Genome: Secondary Complexity and Implications for Plant Terrestrialization.</title>
        <authorList>
            <person name="Nishiyama T."/>
            <person name="Sakayama H."/>
            <person name="Vries J.D."/>
            <person name="Buschmann H."/>
            <person name="Saint-Marcoux D."/>
            <person name="Ullrich K.K."/>
            <person name="Haas F.B."/>
            <person name="Vanderstraeten L."/>
            <person name="Becker D."/>
            <person name="Lang D."/>
            <person name="Vosolsobe S."/>
            <person name="Rombauts S."/>
            <person name="Wilhelmsson P.K.I."/>
            <person name="Janitza P."/>
            <person name="Kern R."/>
            <person name="Heyl A."/>
            <person name="Rumpler F."/>
            <person name="Villalobos L.I.A.C."/>
            <person name="Clay J.M."/>
            <person name="Skokan R."/>
            <person name="Toyoda A."/>
            <person name="Suzuki Y."/>
            <person name="Kagoshima H."/>
            <person name="Schijlen E."/>
            <person name="Tajeshwar N."/>
            <person name="Catarino B."/>
            <person name="Hetherington A.J."/>
            <person name="Saltykova A."/>
            <person name="Bonnot C."/>
            <person name="Breuninger H."/>
            <person name="Symeonidi A."/>
            <person name="Radhakrishnan G.V."/>
            <person name="Van Nieuwerburgh F."/>
            <person name="Deforce D."/>
            <person name="Chang C."/>
            <person name="Karol K.G."/>
            <person name="Hedrich R."/>
            <person name="Ulvskov P."/>
            <person name="Glockner G."/>
            <person name="Delwiche C.F."/>
            <person name="Petrasek J."/>
            <person name="Van de Peer Y."/>
            <person name="Friml J."/>
            <person name="Beilby M."/>
            <person name="Dolan L."/>
            <person name="Kohara Y."/>
            <person name="Sugano S."/>
            <person name="Fujiyama A."/>
            <person name="Delaux P.-M."/>
            <person name="Quint M."/>
            <person name="TheiBen G."/>
            <person name="Hagemann M."/>
            <person name="Harholt J."/>
            <person name="Dunand C."/>
            <person name="Zachgo S."/>
            <person name="Langdale J."/>
            <person name="Maumus F."/>
            <person name="Straeten D.V.D."/>
            <person name="Gould S.B."/>
            <person name="Rensing S.A."/>
        </authorList>
    </citation>
    <scope>NUCLEOTIDE SEQUENCE [LARGE SCALE GENOMIC DNA]</scope>
    <source>
        <strain evidence="1 2">S276</strain>
    </source>
</reference>
<sequence length="322" mass="37786">MDYIYYSLLTGGLRWGDERLQLIELVRSKAPTPYRDWSRKASSEWRHPPLAYVWDLLDRELRARPEYIASVGRLFVDDWDAWWSDALISPQLIVRYYESIGASRYALEPQIDDGDVDDEEAWEPDWVDADEEDSESEDEIEEVEEVDGAAAGSIHFPRLVRKRGVEYESPLWVGMTQSESVLYRHRRRASYSLRWDHRGSDSWRSVDDRNPRVIVQEVVLRRRLPVDERHQPSSRRLSYVSMVPRRLTRDEATLQVPLAVSIDEDLSDSECGELAEDVIREQRLGALREITSQRWMIYFCVRGVIRVEIVQDETPVEARARM</sequence>
<evidence type="ECO:0000313" key="2">
    <source>
        <dbReference type="Proteomes" id="UP000265515"/>
    </source>
</evidence>
<proteinExistence type="predicted"/>
<keyword evidence="2" id="KW-1185">Reference proteome</keyword>
<name>A0A388LMU6_CHABU</name>
<gene>
    <name evidence="1" type="ORF">CBR_g37449</name>
</gene>
<evidence type="ECO:0000313" key="1">
    <source>
        <dbReference type="EMBL" id="GBG83647.1"/>
    </source>
</evidence>
<dbReference type="AlphaFoldDB" id="A0A388LMU6"/>
<accession>A0A388LMU6</accession>
<dbReference type="EMBL" id="BFEA01000446">
    <property type="protein sequence ID" value="GBG83647.1"/>
    <property type="molecule type" value="Genomic_DNA"/>
</dbReference>